<keyword evidence="1" id="KW-0472">Membrane</keyword>
<name>F0ZEV1_DICPU</name>
<reference evidence="4" key="1">
    <citation type="journal article" date="2011" name="Genome Biol.">
        <title>Comparative genomics of the social amoebae Dictyostelium discoideum and Dictyostelium purpureum.</title>
        <authorList>
            <consortium name="US DOE Joint Genome Institute (JGI-PGF)"/>
            <person name="Sucgang R."/>
            <person name="Kuo A."/>
            <person name="Tian X."/>
            <person name="Salerno W."/>
            <person name="Parikh A."/>
            <person name="Feasley C.L."/>
            <person name="Dalin E."/>
            <person name="Tu H."/>
            <person name="Huang E."/>
            <person name="Barry K."/>
            <person name="Lindquist E."/>
            <person name="Shapiro H."/>
            <person name="Bruce D."/>
            <person name="Schmutz J."/>
            <person name="Salamov A."/>
            <person name="Fey P."/>
            <person name="Gaudet P."/>
            <person name="Anjard C."/>
            <person name="Babu M.M."/>
            <person name="Basu S."/>
            <person name="Bushmanova Y."/>
            <person name="van der Wel H."/>
            <person name="Katoh-Kurasawa M."/>
            <person name="Dinh C."/>
            <person name="Coutinho P.M."/>
            <person name="Saito T."/>
            <person name="Elias M."/>
            <person name="Schaap P."/>
            <person name="Kay R.R."/>
            <person name="Henrissat B."/>
            <person name="Eichinger L."/>
            <person name="Rivero F."/>
            <person name="Putnam N.H."/>
            <person name="West C.M."/>
            <person name="Loomis W.F."/>
            <person name="Chisholm R.L."/>
            <person name="Shaulsky G."/>
            <person name="Strassmann J.E."/>
            <person name="Queller D.C."/>
            <person name="Kuspa A."/>
            <person name="Grigoriev I.V."/>
        </authorList>
    </citation>
    <scope>NUCLEOTIDE SEQUENCE [LARGE SCALE GENOMIC DNA]</scope>
    <source>
        <strain evidence="4">QSDP1</strain>
    </source>
</reference>
<feature type="transmembrane region" description="Helical" evidence="1">
    <location>
        <begin position="178"/>
        <end position="195"/>
    </location>
</feature>
<dbReference type="Gene3D" id="3.40.50.300">
    <property type="entry name" value="P-loop containing nucleotide triphosphate hydrolases"/>
    <property type="match status" value="1"/>
</dbReference>
<keyword evidence="4" id="KW-1185">Reference proteome</keyword>
<evidence type="ECO:0000313" key="4">
    <source>
        <dbReference type="Proteomes" id="UP000001064"/>
    </source>
</evidence>
<feature type="transmembrane region" description="Helical" evidence="1">
    <location>
        <begin position="226"/>
        <end position="242"/>
    </location>
</feature>
<dbReference type="VEuPathDB" id="AmoebaDB:DICPUDRAFT_76860"/>
<accession>F0ZEV1</accession>
<evidence type="ECO:0000256" key="2">
    <source>
        <dbReference type="SAM" id="SignalP"/>
    </source>
</evidence>
<dbReference type="GeneID" id="10499668"/>
<evidence type="ECO:0000256" key="1">
    <source>
        <dbReference type="SAM" id="Phobius"/>
    </source>
</evidence>
<keyword evidence="1" id="KW-0812">Transmembrane</keyword>
<feature type="chain" id="PRO_5003265066" evidence="2">
    <location>
        <begin position="22"/>
        <end position="942"/>
    </location>
</feature>
<keyword evidence="2" id="KW-0732">Signal</keyword>
<dbReference type="InParanoid" id="F0ZEV1"/>
<evidence type="ECO:0000313" key="3">
    <source>
        <dbReference type="EMBL" id="EGC37537.1"/>
    </source>
</evidence>
<feature type="signal peptide" evidence="2">
    <location>
        <begin position="1"/>
        <end position="21"/>
    </location>
</feature>
<dbReference type="InterPro" id="IPR027417">
    <property type="entry name" value="P-loop_NTPase"/>
</dbReference>
<dbReference type="InterPro" id="IPR036383">
    <property type="entry name" value="TSP1_rpt_sf"/>
</dbReference>
<keyword evidence="1" id="KW-1133">Transmembrane helix</keyword>
<dbReference type="OrthoDB" id="5950222at2759"/>
<dbReference type="KEGG" id="dpp:DICPUDRAFT_76860"/>
<dbReference type="AlphaFoldDB" id="F0ZEV1"/>
<dbReference type="GO" id="GO:0031012">
    <property type="term" value="C:extracellular matrix"/>
    <property type="evidence" value="ECO:0000318"/>
    <property type="project" value="GO_Central"/>
</dbReference>
<dbReference type="RefSeq" id="XP_003285928.1">
    <property type="nucleotide sequence ID" value="XM_003285880.1"/>
</dbReference>
<protein>
    <submittedName>
        <fullName evidence="3">Uncharacterized protein</fullName>
    </submittedName>
</protein>
<dbReference type="EMBL" id="GL870997">
    <property type="protein sequence ID" value="EGC37537.1"/>
    <property type="molecule type" value="Genomic_DNA"/>
</dbReference>
<gene>
    <name evidence="3" type="ORF">DICPUDRAFT_76860</name>
</gene>
<dbReference type="SUPFAM" id="SSF82895">
    <property type="entry name" value="TSP-1 type 1 repeat"/>
    <property type="match status" value="1"/>
</dbReference>
<feature type="transmembrane region" description="Helical" evidence="1">
    <location>
        <begin position="249"/>
        <end position="268"/>
    </location>
</feature>
<feature type="transmembrane region" description="Helical" evidence="1">
    <location>
        <begin position="202"/>
        <end position="220"/>
    </location>
</feature>
<dbReference type="Proteomes" id="UP000001064">
    <property type="component" value="Unassembled WGS sequence"/>
</dbReference>
<proteinExistence type="predicted"/>
<sequence>MKNNIIFLIFLILLLATTSQSFLFSGKIKSVEKFSDTLKEISNNLPTNINHGFNRISLLIPELSNAFESKELDTVALKDKIISTIESTEKLMDGSINSIGKERMAVFEESKKLILILKESLVESQFQTIDYMEKRFYKGIEKALKESQKWQNLTEKFLNEVGQDIHWFLEGLNTFKKLFYIVFFTVVALTLTISIKINNQNIRFFVFIISFILFITLITINTKIDISILFSISLLPFTFLILKFNSTTNFIIFLSILCVGSSIMSTIFPHSLGKFYDSILSGEDPFRATVCPMVSFQLIDIRDDKEIIIPESAVNIFKKLPSPLYLYSEIGDYSTHKSTRLDLYTMMFLKPEIKNNCDLGLFQVKTIKKSGNEGKCVGSRGCTRGIWAQIIKISDIDTKSLSPNLKSAIKKLDPKGTIVLLDSEGSNDPDGMTDGHLNIVQTILMSITSSFSYTEHLQINENLINKLALLSSFLESLYRFKNSLDECNTNEMAYTNGISSKKWTDFPKINLIFSNSANLALELNLNFDNETELINSLDTTKLLYSYLNEVNFKKEDKYKESIQTIKRVWGNGAKSSVVLTATKNEVKFFLEELSDAVDIPDELTYSSEAGAIYSISNQVLPMVINSLSSKIYMGKEANGADILKIIDESKGVIFKSISASAFSSYSSSEFTNLLGEQANQYKNNWIQETRNRVTPLLPIETSNQECYESSSNRCEPSKLDEILKPDKKSLNVGICTLLAGSPNNDKTNQIVNKIKSDTQPLLEELHQKNQNLCKFRWVEGQWGPCDGHCLLNKKREIHCALDSKPNQPRKDICCDGHKPHNIESCGKRSYHWAYQNWGECSGVCGVQYRRVDCIACDGTISDSSMCSNIPKEIDSQPCNPIFTWETSEWRNVGRCRRTGIRRRRRCDFERDIFCKKCGVNSPIYVCDGVAGAKPSHHKRDRG</sequence>
<organism evidence="3 4">
    <name type="scientific">Dictyostelium purpureum</name>
    <name type="common">Slime mold</name>
    <dbReference type="NCBI Taxonomy" id="5786"/>
    <lineage>
        <taxon>Eukaryota</taxon>
        <taxon>Amoebozoa</taxon>
        <taxon>Evosea</taxon>
        <taxon>Eumycetozoa</taxon>
        <taxon>Dictyostelia</taxon>
        <taxon>Dictyosteliales</taxon>
        <taxon>Dictyosteliaceae</taxon>
        <taxon>Dictyostelium</taxon>
    </lineage>
</organism>